<keyword evidence="1" id="KW-0472">Membrane</keyword>
<reference evidence="2 3" key="1">
    <citation type="submission" date="2024-09" db="EMBL/GenBank/DDBJ databases">
        <authorList>
            <person name="Sun Q."/>
            <person name="Mori K."/>
        </authorList>
    </citation>
    <scope>NUCLEOTIDE SEQUENCE [LARGE SCALE GENOMIC DNA]</scope>
    <source>
        <strain evidence="2 3">CGMCC 1.15906</strain>
    </source>
</reference>
<evidence type="ECO:0000313" key="2">
    <source>
        <dbReference type="EMBL" id="MFC0624958.1"/>
    </source>
</evidence>
<keyword evidence="1" id="KW-0812">Transmembrane</keyword>
<feature type="transmembrane region" description="Helical" evidence="1">
    <location>
        <begin position="81"/>
        <end position="105"/>
    </location>
</feature>
<accession>A0ABV6QJZ1</accession>
<name>A0ABV6QJZ1_9ACTN</name>
<feature type="transmembrane region" description="Helical" evidence="1">
    <location>
        <begin position="160"/>
        <end position="176"/>
    </location>
</feature>
<feature type="transmembrane region" description="Helical" evidence="1">
    <location>
        <begin position="182"/>
        <end position="199"/>
    </location>
</feature>
<evidence type="ECO:0000313" key="3">
    <source>
        <dbReference type="Proteomes" id="UP001589890"/>
    </source>
</evidence>
<sequence length="203" mass="22031">MAERGAAGTPARRGETAFSVLSTIGDVLLLQVLFLLTCVGVVTIIPGAIAVQRALPEALAQEHPAIARLYWRNLRWAVRNFWHFGLGVCVVTVVLVFSLLFWASAGDPIRLIGLGVLVPVAGLLVALYLAFLAVVMTSAWETGPRQIGREAWLLVQRKPLHAAGSILLLSTWLLLLARLPTLVLVGTALVPAFLAWWLARDSR</sequence>
<gene>
    <name evidence="2" type="ORF">ACFFGN_12845</name>
</gene>
<organism evidence="2 3">
    <name type="scientific">Kribbella deserti</name>
    <dbReference type="NCBI Taxonomy" id="1926257"/>
    <lineage>
        <taxon>Bacteria</taxon>
        <taxon>Bacillati</taxon>
        <taxon>Actinomycetota</taxon>
        <taxon>Actinomycetes</taxon>
        <taxon>Propionibacteriales</taxon>
        <taxon>Kribbellaceae</taxon>
        <taxon>Kribbella</taxon>
    </lineage>
</organism>
<comment type="caution">
    <text evidence="2">The sequence shown here is derived from an EMBL/GenBank/DDBJ whole genome shotgun (WGS) entry which is preliminary data.</text>
</comment>
<feature type="transmembrane region" description="Helical" evidence="1">
    <location>
        <begin position="28"/>
        <end position="51"/>
    </location>
</feature>
<evidence type="ECO:0000256" key="1">
    <source>
        <dbReference type="SAM" id="Phobius"/>
    </source>
</evidence>
<keyword evidence="3" id="KW-1185">Reference proteome</keyword>
<evidence type="ECO:0008006" key="4">
    <source>
        <dbReference type="Google" id="ProtNLM"/>
    </source>
</evidence>
<proteinExistence type="predicted"/>
<feature type="transmembrane region" description="Helical" evidence="1">
    <location>
        <begin position="111"/>
        <end position="139"/>
    </location>
</feature>
<dbReference type="EMBL" id="JBHLTC010000014">
    <property type="protein sequence ID" value="MFC0624958.1"/>
    <property type="molecule type" value="Genomic_DNA"/>
</dbReference>
<dbReference type="Proteomes" id="UP001589890">
    <property type="component" value="Unassembled WGS sequence"/>
</dbReference>
<keyword evidence="1" id="KW-1133">Transmembrane helix</keyword>
<dbReference type="RefSeq" id="WP_380046863.1">
    <property type="nucleotide sequence ID" value="NZ_JBHLTC010000014.1"/>
</dbReference>
<protein>
    <recommendedName>
        <fullName evidence="4">DUF624 domain-containing protein</fullName>
    </recommendedName>
</protein>